<dbReference type="GO" id="GO:0046930">
    <property type="term" value="C:pore complex"/>
    <property type="evidence" value="ECO:0007669"/>
    <property type="project" value="UniProtKB-KW"/>
</dbReference>
<evidence type="ECO:0000256" key="5">
    <source>
        <dbReference type="ARBA" id="ARBA00022692"/>
    </source>
</evidence>
<evidence type="ECO:0000313" key="12">
    <source>
        <dbReference type="EMBL" id="MCX9002992.1"/>
    </source>
</evidence>
<evidence type="ECO:0000256" key="11">
    <source>
        <dbReference type="SAM" id="SignalP"/>
    </source>
</evidence>
<keyword evidence="7" id="KW-0406">Ion transport</keyword>
<accession>A0AAW5WD01</accession>
<evidence type="ECO:0000256" key="4">
    <source>
        <dbReference type="ARBA" id="ARBA00022597"/>
    </source>
</evidence>
<dbReference type="GO" id="GO:0015772">
    <property type="term" value="P:oligosaccharide transport"/>
    <property type="evidence" value="ECO:0007669"/>
    <property type="project" value="TreeGrafter"/>
</dbReference>
<keyword evidence="10" id="KW-0998">Cell outer membrane</keyword>
<comment type="subcellular location">
    <subcellularLocation>
        <location evidence="1">Cell outer membrane</location>
    </subcellularLocation>
</comment>
<evidence type="ECO:0000256" key="2">
    <source>
        <dbReference type="ARBA" id="ARBA00022448"/>
    </source>
</evidence>
<dbReference type="EMBL" id="JANDBG010000012">
    <property type="protein sequence ID" value="MCX9002992.1"/>
    <property type="molecule type" value="Genomic_DNA"/>
</dbReference>
<feature type="signal peptide" evidence="11">
    <location>
        <begin position="1"/>
        <end position="24"/>
    </location>
</feature>
<feature type="chain" id="PRO_5043386448" evidence="11">
    <location>
        <begin position="25"/>
        <end position="233"/>
    </location>
</feature>
<comment type="caution">
    <text evidence="12">The sequence shown here is derived from an EMBL/GenBank/DDBJ whole genome shotgun (WGS) entry which is preliminary data.</text>
</comment>
<dbReference type="AlphaFoldDB" id="A0AAW5WD01"/>
<keyword evidence="5" id="KW-0812">Transmembrane</keyword>
<dbReference type="GO" id="GO:0015288">
    <property type="term" value="F:porin activity"/>
    <property type="evidence" value="ECO:0007669"/>
    <property type="project" value="UniProtKB-KW"/>
</dbReference>
<sequence>MKKIRTGINVLLLSFAVFSPSVFSAGAWIEARDGYETAYNRHELAFRGGYDFENTAGIMLTNAYNLEAFEQLKHSWNELEGWYPLVSYQAFTIYGGALVNENTDGSGGAGYFDFKYTVEKDLSVTLRARYNHRNYDSENNYSHKKPADTLESHLGISYTINKDWNYYLEPAYFKHLNDFHAGNGKGHHVEVDNVLTHTGFDHFQPYVSLAYMDRSIAENNENYRIRLGVRYNF</sequence>
<evidence type="ECO:0000256" key="1">
    <source>
        <dbReference type="ARBA" id="ARBA00004442"/>
    </source>
</evidence>
<evidence type="ECO:0000256" key="10">
    <source>
        <dbReference type="ARBA" id="ARBA00023237"/>
    </source>
</evidence>
<keyword evidence="8" id="KW-0626">Porin</keyword>
<dbReference type="RefSeq" id="WP_265639632.1">
    <property type="nucleotide sequence ID" value="NZ_JALGBJ010000037.1"/>
</dbReference>
<keyword evidence="6 11" id="KW-0732">Signal</keyword>
<keyword evidence="2" id="KW-0813">Transport</keyword>
<dbReference type="Proteomes" id="UP001207430">
    <property type="component" value="Unassembled WGS sequence"/>
</dbReference>
<keyword evidence="4" id="KW-0762">Sugar transport</keyword>
<evidence type="ECO:0000256" key="7">
    <source>
        <dbReference type="ARBA" id="ARBA00023065"/>
    </source>
</evidence>
<evidence type="ECO:0000256" key="9">
    <source>
        <dbReference type="ARBA" id="ARBA00023136"/>
    </source>
</evidence>
<dbReference type="GO" id="GO:0006811">
    <property type="term" value="P:monoatomic ion transport"/>
    <property type="evidence" value="ECO:0007669"/>
    <property type="project" value="UniProtKB-KW"/>
</dbReference>
<keyword evidence="9" id="KW-0472">Membrane</keyword>
<dbReference type="Gene3D" id="2.40.160.40">
    <property type="entry name" value="monomeric porin ompg"/>
    <property type="match status" value="1"/>
</dbReference>
<protein>
    <submittedName>
        <fullName evidence="12">Porin OmpL</fullName>
    </submittedName>
</protein>
<keyword evidence="3" id="KW-1134">Transmembrane beta strand</keyword>
<dbReference type="PANTHER" id="PTHR38105:SF2">
    <property type="entry name" value="N-ACETYLNEURAMINIC ACID OUTER MEMBRANE CHANNEL PROTEIN NANC-RELATED"/>
    <property type="match status" value="1"/>
</dbReference>
<evidence type="ECO:0000256" key="3">
    <source>
        <dbReference type="ARBA" id="ARBA00022452"/>
    </source>
</evidence>
<gene>
    <name evidence="12" type="primary">ompL</name>
    <name evidence="12" type="ORF">NLN86_15210</name>
</gene>
<reference evidence="12" key="1">
    <citation type="submission" date="2022-07" db="EMBL/GenBank/DDBJ databases">
        <title>Genome Sequence of Citrobacter portucalensis from Edible Snails.</title>
        <authorList>
            <person name="Okafor A.C."/>
            <person name="Ogbo F.C."/>
            <person name="Ruppitsch W."/>
            <person name="Allerberger F."/>
        </authorList>
    </citation>
    <scope>NUCLEOTIDE SEQUENCE</scope>
    <source>
        <strain evidence="12">Igbk 7</strain>
    </source>
</reference>
<proteinExistence type="predicted"/>
<dbReference type="InterPro" id="IPR053713">
    <property type="entry name" value="Bact_OM_Channel_sf"/>
</dbReference>
<evidence type="ECO:0000313" key="13">
    <source>
        <dbReference type="Proteomes" id="UP001207430"/>
    </source>
</evidence>
<name>A0AAW5WD01_9ENTR</name>
<dbReference type="PANTHER" id="PTHR38105">
    <property type="entry name" value="OUTER MEMBRANE PROTEIN-RELATED-RELATED"/>
    <property type="match status" value="1"/>
</dbReference>
<evidence type="ECO:0000256" key="6">
    <source>
        <dbReference type="ARBA" id="ARBA00022729"/>
    </source>
</evidence>
<dbReference type="Pfam" id="PF06178">
    <property type="entry name" value="KdgM"/>
    <property type="match status" value="1"/>
</dbReference>
<dbReference type="InterPro" id="IPR009331">
    <property type="entry name" value="Oligogalacturonate-sp_porin"/>
</dbReference>
<dbReference type="GO" id="GO:0009279">
    <property type="term" value="C:cell outer membrane"/>
    <property type="evidence" value="ECO:0007669"/>
    <property type="project" value="UniProtKB-SubCell"/>
</dbReference>
<evidence type="ECO:0000256" key="8">
    <source>
        <dbReference type="ARBA" id="ARBA00023114"/>
    </source>
</evidence>
<organism evidence="12 13">
    <name type="scientific">Citrobacter portucalensis</name>
    <dbReference type="NCBI Taxonomy" id="1639133"/>
    <lineage>
        <taxon>Bacteria</taxon>
        <taxon>Pseudomonadati</taxon>
        <taxon>Pseudomonadota</taxon>
        <taxon>Gammaproteobacteria</taxon>
        <taxon>Enterobacterales</taxon>
        <taxon>Enterobacteriaceae</taxon>
        <taxon>Citrobacter</taxon>
        <taxon>Citrobacter freundii complex</taxon>
    </lineage>
</organism>